<keyword evidence="1" id="KW-0472">Membrane</keyword>
<gene>
    <name evidence="3" type="ORF">J0A65_26665</name>
</gene>
<dbReference type="InterPro" id="IPR007896">
    <property type="entry name" value="BTP_bacteria"/>
</dbReference>
<keyword evidence="1" id="KW-1133">Transmembrane helix</keyword>
<dbReference type="EMBL" id="JAFKCS010000783">
    <property type="protein sequence ID" value="MBN7823479.1"/>
    <property type="molecule type" value="Genomic_DNA"/>
</dbReference>
<evidence type="ECO:0000313" key="4">
    <source>
        <dbReference type="Proteomes" id="UP000663992"/>
    </source>
</evidence>
<organism evidence="3 4">
    <name type="scientific">Bowmanella yangjiangensis</name>
    <dbReference type="NCBI Taxonomy" id="2811230"/>
    <lineage>
        <taxon>Bacteria</taxon>
        <taxon>Pseudomonadati</taxon>
        <taxon>Pseudomonadota</taxon>
        <taxon>Gammaproteobacteria</taxon>
        <taxon>Alteromonadales</taxon>
        <taxon>Alteromonadaceae</taxon>
        <taxon>Bowmanella</taxon>
    </lineage>
</organism>
<feature type="transmembrane region" description="Helical" evidence="1">
    <location>
        <begin position="12"/>
        <end position="33"/>
    </location>
</feature>
<name>A0ABS3D646_9ALTE</name>
<evidence type="ECO:0000256" key="1">
    <source>
        <dbReference type="SAM" id="Phobius"/>
    </source>
</evidence>
<proteinExistence type="predicted"/>
<feature type="transmembrane region" description="Helical" evidence="1">
    <location>
        <begin position="45"/>
        <end position="67"/>
    </location>
</feature>
<accession>A0ABS3D646</accession>
<dbReference type="Proteomes" id="UP000663992">
    <property type="component" value="Unassembled WGS sequence"/>
</dbReference>
<comment type="caution">
    <text evidence="3">The sequence shown here is derived from an EMBL/GenBank/DDBJ whole genome shotgun (WGS) entry which is preliminary data.</text>
</comment>
<reference evidence="3 4" key="1">
    <citation type="submission" date="2021-03" db="EMBL/GenBank/DDBJ databases">
        <title>novel species isolated from a fishpond in China.</title>
        <authorList>
            <person name="Lu H."/>
            <person name="Cai Z."/>
        </authorList>
    </citation>
    <scope>NUCLEOTIDE SEQUENCE [LARGE SCALE GENOMIC DNA]</scope>
    <source>
        <strain evidence="3 4">Y57</strain>
    </source>
</reference>
<keyword evidence="4" id="KW-1185">Reference proteome</keyword>
<feature type="non-terminal residue" evidence="3">
    <location>
        <position position="80"/>
    </location>
</feature>
<protein>
    <recommendedName>
        <fullName evidence="2">Chlorhexidine efflux transporter domain-containing protein</fullName>
    </recommendedName>
</protein>
<evidence type="ECO:0000313" key="3">
    <source>
        <dbReference type="EMBL" id="MBN7823479.1"/>
    </source>
</evidence>
<keyword evidence="1" id="KW-0812">Transmembrane</keyword>
<dbReference type="Pfam" id="PF05232">
    <property type="entry name" value="BTP"/>
    <property type="match status" value="1"/>
</dbReference>
<sequence>MFISVSPMATHFVMAGLPMIIAPIASCHEVSVMSQPLPRTLRERIVHALAFEAIAVLICAPTLAWLMGKPLLHLGVLTLM</sequence>
<evidence type="ECO:0000259" key="2">
    <source>
        <dbReference type="Pfam" id="PF05232"/>
    </source>
</evidence>
<feature type="domain" description="Chlorhexidine efflux transporter" evidence="2">
    <location>
        <begin position="39"/>
        <end position="80"/>
    </location>
</feature>